<evidence type="ECO:0000313" key="2">
    <source>
        <dbReference type="EMBL" id="RPA64894.1"/>
    </source>
</evidence>
<sequence length="106" mass="12028">MTLHSLDDVVDNHIGREFICRRTLMENLRPGRKYDYVRYRTARKVGNRWAFTDDDIERLLDRMCDGGSQDLDTAQGEEPAAPVRLPSGISPRSPRARGRLSALASP</sequence>
<proteinExistence type="predicted"/>
<evidence type="ECO:0000256" key="1">
    <source>
        <dbReference type="SAM" id="MobiDB-lite"/>
    </source>
</evidence>
<comment type="caution">
    <text evidence="2">The sequence shown here is derived from an EMBL/GenBank/DDBJ whole genome shotgun (WGS) entry which is preliminary data.</text>
</comment>
<dbReference type="AlphaFoldDB" id="A0A3N4HES6"/>
<organism evidence="2 3">
    <name type="scientific">Gordonia oryzae</name>
    <dbReference type="NCBI Taxonomy" id="2487349"/>
    <lineage>
        <taxon>Bacteria</taxon>
        <taxon>Bacillati</taxon>
        <taxon>Actinomycetota</taxon>
        <taxon>Actinomycetes</taxon>
        <taxon>Mycobacteriales</taxon>
        <taxon>Gordoniaceae</taxon>
        <taxon>Gordonia</taxon>
    </lineage>
</organism>
<evidence type="ECO:0000313" key="3">
    <source>
        <dbReference type="Proteomes" id="UP000267536"/>
    </source>
</evidence>
<reference evidence="2 3" key="1">
    <citation type="submission" date="2018-11" db="EMBL/GenBank/DDBJ databases">
        <title>Draft genome sequence of Gordonia sp. RS15-1S isolated from rice stems.</title>
        <authorList>
            <person name="Muangham S."/>
        </authorList>
    </citation>
    <scope>NUCLEOTIDE SEQUENCE [LARGE SCALE GENOMIC DNA]</scope>
    <source>
        <strain evidence="2 3">RS15-1S</strain>
    </source>
</reference>
<dbReference type="Proteomes" id="UP000267536">
    <property type="component" value="Unassembled WGS sequence"/>
</dbReference>
<feature type="region of interest" description="Disordered" evidence="1">
    <location>
        <begin position="67"/>
        <end position="106"/>
    </location>
</feature>
<dbReference type="RefSeq" id="WP_123927442.1">
    <property type="nucleotide sequence ID" value="NZ_JBPSDP010000004.1"/>
</dbReference>
<accession>A0A3N4HES6</accession>
<name>A0A3N4HES6_9ACTN</name>
<protein>
    <submittedName>
        <fullName evidence="2">Uncharacterized protein</fullName>
    </submittedName>
</protein>
<dbReference type="OrthoDB" id="4571489at2"/>
<gene>
    <name evidence="2" type="ORF">EF294_07370</name>
</gene>
<keyword evidence="3" id="KW-1185">Reference proteome</keyword>
<dbReference type="EMBL" id="RKMH01000004">
    <property type="protein sequence ID" value="RPA64894.1"/>
    <property type="molecule type" value="Genomic_DNA"/>
</dbReference>